<dbReference type="RefSeq" id="WP_283444740.1">
    <property type="nucleotide sequence ID" value="NZ_FXUL01000024.1"/>
</dbReference>
<dbReference type="EMBL" id="FXUL01000024">
    <property type="protein sequence ID" value="SMP76322.1"/>
    <property type="molecule type" value="Genomic_DNA"/>
</dbReference>
<sequence length="438" mass="48196">MTIKNIANASRQNTVFTQLEADFPAHRPRRKDADLALQGVKIVDFTHFIAGPFATTILADMGAEVIKIEAPGKGDDFRQYPPMEPAFDGGAPFVWTNRNKRSIALDLKSPEGLAVVRELITKADVVVENFSTGVMERLGLGYDSLREKHPKLIFCSVSAYGRKGAFADRGGFDPIAQAESGFISMNGYPDREGVRALSPVMDISTALMTSNAILGALMARVRTGRGQSVEVALFDNAVMMTGYAPLQEIFSGKPLRRPANTSPDSCPSGAFRAKDRAFLINSGSTPIFKRLMSQVVGLPHLAEDPAYATNKDRLARREELFAVLQDVFSQQPWEYWQPRMRAAGVPCGELRTVAEAIRSPEAREREIVTRIPHPELGWVPNVALPIRYSDTPLADPRYAPKVGEHTKEVLADWLGFDGEHIQNLKRAGAFGSSPQESR</sequence>
<reference evidence="2 3" key="1">
    <citation type="submission" date="2017-05" db="EMBL/GenBank/DDBJ databases">
        <authorList>
            <person name="Varghese N."/>
            <person name="Submissions S."/>
        </authorList>
    </citation>
    <scope>NUCLEOTIDE SEQUENCE [LARGE SCALE GENOMIC DNA]</scope>
    <source>
        <strain evidence="2 3">DSM 26001</strain>
    </source>
</reference>
<evidence type="ECO:0000313" key="2">
    <source>
        <dbReference type="EMBL" id="SMP76322.1"/>
    </source>
</evidence>
<dbReference type="Pfam" id="PF02515">
    <property type="entry name" value="CoA_transf_3"/>
    <property type="match status" value="1"/>
</dbReference>
<dbReference type="Gene3D" id="3.40.50.10540">
    <property type="entry name" value="Crotonobetainyl-coa:carnitine coa-transferase, domain 1"/>
    <property type="match status" value="1"/>
</dbReference>
<dbReference type="InterPro" id="IPR044855">
    <property type="entry name" value="CoA-Trfase_III_dom3_sf"/>
</dbReference>
<dbReference type="InterPro" id="IPR050483">
    <property type="entry name" value="CoA-transferase_III_domain"/>
</dbReference>
<organism evidence="2 3">
    <name type="scientific">Noviherbaspirillum suwonense</name>
    <dbReference type="NCBI Taxonomy" id="1224511"/>
    <lineage>
        <taxon>Bacteria</taxon>
        <taxon>Pseudomonadati</taxon>
        <taxon>Pseudomonadota</taxon>
        <taxon>Betaproteobacteria</taxon>
        <taxon>Burkholderiales</taxon>
        <taxon>Oxalobacteraceae</taxon>
        <taxon>Noviherbaspirillum</taxon>
    </lineage>
</organism>
<evidence type="ECO:0000313" key="3">
    <source>
        <dbReference type="Proteomes" id="UP001158049"/>
    </source>
</evidence>
<dbReference type="PANTHER" id="PTHR48207:SF4">
    <property type="entry name" value="BLL6097 PROTEIN"/>
    <property type="match status" value="1"/>
</dbReference>
<dbReference type="Gene3D" id="3.30.1540.10">
    <property type="entry name" value="formyl-coa transferase, domain 3"/>
    <property type="match status" value="1"/>
</dbReference>
<dbReference type="SUPFAM" id="SSF89796">
    <property type="entry name" value="CoA-transferase family III (CaiB/BaiF)"/>
    <property type="match status" value="1"/>
</dbReference>
<dbReference type="InterPro" id="IPR003673">
    <property type="entry name" value="CoA-Trfase_fam_III"/>
</dbReference>
<dbReference type="InterPro" id="IPR023606">
    <property type="entry name" value="CoA-Trfase_III_dom_1_sf"/>
</dbReference>
<evidence type="ECO:0000256" key="1">
    <source>
        <dbReference type="ARBA" id="ARBA00022679"/>
    </source>
</evidence>
<keyword evidence="1" id="KW-0808">Transferase</keyword>
<gene>
    <name evidence="2" type="ORF">SAMN06295970_12424</name>
</gene>
<dbReference type="Proteomes" id="UP001158049">
    <property type="component" value="Unassembled WGS sequence"/>
</dbReference>
<dbReference type="PANTHER" id="PTHR48207">
    <property type="entry name" value="SUCCINATE--HYDROXYMETHYLGLUTARATE COA-TRANSFERASE"/>
    <property type="match status" value="1"/>
</dbReference>
<protein>
    <submittedName>
        <fullName evidence="2">Crotonobetainyl-CoA:carnitine CoA-transferase CaiB</fullName>
    </submittedName>
</protein>
<proteinExistence type="predicted"/>
<name>A0ABY1QPA5_9BURK</name>
<keyword evidence="3" id="KW-1185">Reference proteome</keyword>
<accession>A0ABY1QPA5</accession>
<comment type="caution">
    <text evidence="2">The sequence shown here is derived from an EMBL/GenBank/DDBJ whole genome shotgun (WGS) entry which is preliminary data.</text>
</comment>